<feature type="non-terminal residue" evidence="1">
    <location>
        <position position="254"/>
    </location>
</feature>
<feature type="non-terminal residue" evidence="1">
    <location>
        <position position="1"/>
    </location>
</feature>
<name>X1KL77_9ZZZZ</name>
<dbReference type="GO" id="GO:0016787">
    <property type="term" value="F:hydrolase activity"/>
    <property type="evidence" value="ECO:0007669"/>
    <property type="project" value="InterPro"/>
</dbReference>
<reference evidence="1" key="1">
    <citation type="journal article" date="2014" name="Front. Microbiol.">
        <title>High frequency of phylogenetically diverse reductive dehalogenase-homologous genes in deep subseafloor sedimentary metagenomes.</title>
        <authorList>
            <person name="Kawai M."/>
            <person name="Futagami T."/>
            <person name="Toyoda A."/>
            <person name="Takaki Y."/>
            <person name="Nishi S."/>
            <person name="Hori S."/>
            <person name="Arai W."/>
            <person name="Tsubouchi T."/>
            <person name="Morono Y."/>
            <person name="Uchiyama I."/>
            <person name="Ito T."/>
            <person name="Fujiyama A."/>
            <person name="Inagaki F."/>
            <person name="Takami H."/>
        </authorList>
    </citation>
    <scope>NUCLEOTIDE SEQUENCE</scope>
    <source>
        <strain evidence="1">Expedition CK06-06</strain>
    </source>
</reference>
<dbReference type="EMBL" id="BARU01035641">
    <property type="protein sequence ID" value="GAH82828.1"/>
    <property type="molecule type" value="Genomic_DNA"/>
</dbReference>
<protein>
    <recommendedName>
        <fullName evidence="2">Calcineurin-like phosphoesterase domain-containing protein</fullName>
    </recommendedName>
</protein>
<evidence type="ECO:0000313" key="1">
    <source>
        <dbReference type="EMBL" id="GAH82828.1"/>
    </source>
</evidence>
<comment type="caution">
    <text evidence="1">The sequence shown here is derived from an EMBL/GenBank/DDBJ whole genome shotgun (WGS) entry which is preliminary data.</text>
</comment>
<evidence type="ECO:0008006" key="2">
    <source>
        <dbReference type="Google" id="ProtNLM"/>
    </source>
</evidence>
<dbReference type="InterPro" id="IPR006179">
    <property type="entry name" value="5_nucleotidase/apyrase"/>
</dbReference>
<dbReference type="PANTHER" id="PTHR11575">
    <property type="entry name" value="5'-NUCLEOTIDASE-RELATED"/>
    <property type="match status" value="1"/>
</dbReference>
<dbReference type="Gene3D" id="3.60.21.10">
    <property type="match status" value="1"/>
</dbReference>
<proteinExistence type="predicted"/>
<gene>
    <name evidence="1" type="ORF">S03H2_55756</name>
</gene>
<dbReference type="InterPro" id="IPR029052">
    <property type="entry name" value="Metallo-depent_PP-like"/>
</dbReference>
<dbReference type="PANTHER" id="PTHR11575:SF24">
    <property type="entry name" value="5'-NUCLEOTIDASE"/>
    <property type="match status" value="1"/>
</dbReference>
<dbReference type="AlphaFoldDB" id="X1KL77"/>
<sequence length="254" mass="27987">KGLAAEQHPYLVVDGGDLFFSKPRLEEKVLAWEKIRARTIVEGYGRIGTDAITIGENDLAAGLPFLKALADSARFPFLSATLVDPDDNLIFAPYTVMAKGGFRVGLVGASSEVAAGDGYRSRELLPSLEEAVEEVHSRADMVVLLFHGTNRDKHAILESGLPIHLILQSHVKRYDPDFGPGPIPITALGSLGRYLNVITMTVRSPGHPLVDLTVHRRSLTFVEKSLKRLRRNQPKDTSLEELYADEPSILKRIK</sequence>
<organism evidence="1">
    <name type="scientific">marine sediment metagenome</name>
    <dbReference type="NCBI Taxonomy" id="412755"/>
    <lineage>
        <taxon>unclassified sequences</taxon>
        <taxon>metagenomes</taxon>
        <taxon>ecological metagenomes</taxon>
    </lineage>
</organism>
<dbReference type="GO" id="GO:0009166">
    <property type="term" value="P:nucleotide catabolic process"/>
    <property type="evidence" value="ECO:0007669"/>
    <property type="project" value="InterPro"/>
</dbReference>
<dbReference type="SUPFAM" id="SSF56300">
    <property type="entry name" value="Metallo-dependent phosphatases"/>
    <property type="match status" value="1"/>
</dbReference>
<accession>X1KL77</accession>